<organism evidence="3 4">
    <name type="scientific">Agromyces seonyuensis</name>
    <dbReference type="NCBI Taxonomy" id="2662446"/>
    <lineage>
        <taxon>Bacteria</taxon>
        <taxon>Bacillati</taxon>
        <taxon>Actinomycetota</taxon>
        <taxon>Actinomycetes</taxon>
        <taxon>Micrococcales</taxon>
        <taxon>Microbacteriaceae</taxon>
        <taxon>Agromyces</taxon>
    </lineage>
</organism>
<evidence type="ECO:0000256" key="1">
    <source>
        <dbReference type="SAM" id="MobiDB-lite"/>
    </source>
</evidence>
<reference evidence="3 4" key="1">
    <citation type="submission" date="2019-12" db="EMBL/GenBank/DDBJ databases">
        <authorList>
            <person name="Kim Y.S."/>
        </authorList>
    </citation>
    <scope>NUCLEOTIDE SEQUENCE [LARGE SCALE GENOMIC DNA]</scope>
    <source>
        <strain evidence="3 4">MMS17-SY077</strain>
    </source>
</reference>
<keyword evidence="2" id="KW-1133">Transmembrane helix</keyword>
<evidence type="ECO:0008006" key="5">
    <source>
        <dbReference type="Google" id="ProtNLM"/>
    </source>
</evidence>
<dbReference type="EMBL" id="WSTA01000065">
    <property type="protein sequence ID" value="MWB99523.1"/>
    <property type="molecule type" value="Genomic_DNA"/>
</dbReference>
<dbReference type="RefSeq" id="WP_160425843.1">
    <property type="nucleotide sequence ID" value="NZ_WSTA01000065.1"/>
</dbReference>
<keyword evidence="2" id="KW-0472">Membrane</keyword>
<keyword evidence="4" id="KW-1185">Reference proteome</keyword>
<dbReference type="AlphaFoldDB" id="A0A6I4NYV3"/>
<comment type="caution">
    <text evidence="3">The sequence shown here is derived from an EMBL/GenBank/DDBJ whole genome shotgun (WGS) entry which is preliminary data.</text>
</comment>
<dbReference type="SUPFAM" id="SSF52833">
    <property type="entry name" value="Thioredoxin-like"/>
    <property type="match status" value="1"/>
</dbReference>
<proteinExistence type="predicted"/>
<feature type="transmembrane region" description="Helical" evidence="2">
    <location>
        <begin position="42"/>
        <end position="63"/>
    </location>
</feature>
<gene>
    <name evidence="3" type="ORF">GB864_13315</name>
</gene>
<evidence type="ECO:0000313" key="4">
    <source>
        <dbReference type="Proteomes" id="UP000438182"/>
    </source>
</evidence>
<sequence>MSKPVPRSELRGMSKKERREFLREVNRIQREKAARQRRRRRIAGWTALGVGVAAAGVGVGFAVHAEIDRAHLGPANLASDGLLLQGGGDGTSIVATTSEAREIDAEPVASTVDRSTGFLDLALYVDYADPDAATLWATDGATIVSALQAGTLSLELHPIAPGADEYSYAAHAAAAVACVANTEPDAALYLHDALLNAVTSGEQPAISDLRGLAEDAGVTDEDALDCIDDGDERDWVSVATARAAAGTASGQSVDATTLFVAGTPYTDALDDVDAFTAFLSARAAELAPAATEDAGADASAGADDTATDG</sequence>
<dbReference type="Proteomes" id="UP000438182">
    <property type="component" value="Unassembled WGS sequence"/>
</dbReference>
<accession>A0A6I4NYV3</accession>
<protein>
    <recommendedName>
        <fullName evidence="5">Thioredoxin-like fold domain-containing protein</fullName>
    </recommendedName>
</protein>
<feature type="region of interest" description="Disordered" evidence="1">
    <location>
        <begin position="289"/>
        <end position="309"/>
    </location>
</feature>
<evidence type="ECO:0000256" key="2">
    <source>
        <dbReference type="SAM" id="Phobius"/>
    </source>
</evidence>
<name>A0A6I4NYV3_9MICO</name>
<dbReference type="Gene3D" id="3.40.30.10">
    <property type="entry name" value="Glutaredoxin"/>
    <property type="match status" value="1"/>
</dbReference>
<keyword evidence="2" id="KW-0812">Transmembrane</keyword>
<dbReference type="InterPro" id="IPR036249">
    <property type="entry name" value="Thioredoxin-like_sf"/>
</dbReference>
<evidence type="ECO:0000313" key="3">
    <source>
        <dbReference type="EMBL" id="MWB99523.1"/>
    </source>
</evidence>